<dbReference type="NCBIfam" id="TIGR00056">
    <property type="entry name" value="MlaE family lipid ABC transporter permease subunit"/>
    <property type="match status" value="1"/>
</dbReference>
<dbReference type="GO" id="GO:0005548">
    <property type="term" value="F:phospholipid transporter activity"/>
    <property type="evidence" value="ECO:0007669"/>
    <property type="project" value="TreeGrafter"/>
</dbReference>
<keyword evidence="1" id="KW-1133">Transmembrane helix</keyword>
<feature type="transmembrane region" description="Helical" evidence="1">
    <location>
        <begin position="267"/>
        <end position="297"/>
    </location>
</feature>
<comment type="similarity">
    <text evidence="1">Belongs to the MlaE permease family.</text>
</comment>
<gene>
    <name evidence="2" type="primary">mlaE</name>
    <name evidence="2" type="ORF">NCTC13102_00502</name>
</gene>
<reference evidence="2 3" key="1">
    <citation type="submission" date="2018-06" db="EMBL/GenBank/DDBJ databases">
        <authorList>
            <consortium name="Pathogen Informatics"/>
            <person name="Doyle S."/>
        </authorList>
    </citation>
    <scope>NUCLEOTIDE SEQUENCE [LARGE SCALE GENOMIC DNA]</scope>
    <source>
        <strain evidence="2 3">NCTC13102</strain>
    </source>
</reference>
<dbReference type="PANTHER" id="PTHR30188:SF3">
    <property type="entry name" value="ABC TRANSPORTER PERMEASE"/>
    <property type="match status" value="1"/>
</dbReference>
<keyword evidence="1" id="KW-0472">Membrane</keyword>
<feature type="transmembrane region" description="Helical" evidence="1">
    <location>
        <begin position="135"/>
        <end position="154"/>
    </location>
</feature>
<evidence type="ECO:0000313" key="2">
    <source>
        <dbReference type="EMBL" id="SQB98052.1"/>
    </source>
</evidence>
<feature type="transmembrane region" description="Helical" evidence="1">
    <location>
        <begin position="352"/>
        <end position="374"/>
    </location>
</feature>
<evidence type="ECO:0000256" key="1">
    <source>
        <dbReference type="RuleBase" id="RU362044"/>
    </source>
</evidence>
<organism evidence="2 3">
    <name type="scientific">Helicobacter fennelliae</name>
    <dbReference type="NCBI Taxonomy" id="215"/>
    <lineage>
        <taxon>Bacteria</taxon>
        <taxon>Pseudomonadati</taxon>
        <taxon>Campylobacterota</taxon>
        <taxon>Epsilonproteobacteria</taxon>
        <taxon>Campylobacterales</taxon>
        <taxon>Helicobacteraceae</taxon>
        <taxon>Helicobacter</taxon>
    </lineage>
</organism>
<dbReference type="RefSeq" id="WP_023946504.1">
    <property type="nucleotide sequence ID" value="NZ_JAERIV010000015.1"/>
</dbReference>
<dbReference type="EMBL" id="UAWL01000006">
    <property type="protein sequence ID" value="SQB98052.1"/>
    <property type="molecule type" value="Genomic_DNA"/>
</dbReference>
<name>A0A2X3B2D5_9HELI</name>
<accession>A0A2X3B2D5</accession>
<dbReference type="PANTHER" id="PTHR30188">
    <property type="entry name" value="ABC TRANSPORTER PERMEASE PROTEIN-RELATED"/>
    <property type="match status" value="1"/>
</dbReference>
<protein>
    <submittedName>
        <fullName evidence="2">Putative ABC transport system, permease protein</fullName>
    </submittedName>
</protein>
<dbReference type="GO" id="GO:0043190">
    <property type="term" value="C:ATP-binding cassette (ABC) transporter complex"/>
    <property type="evidence" value="ECO:0007669"/>
    <property type="project" value="InterPro"/>
</dbReference>
<keyword evidence="1" id="KW-0812">Transmembrane</keyword>
<dbReference type="Proteomes" id="UP000250166">
    <property type="component" value="Unassembled WGS sequence"/>
</dbReference>
<sequence>MCLAPQIHIQKSTHNASSQHTSSQNISSIEVVLEGKWDFKVKKSQLITLQKLIASGIDSIVFAQNAEIDIAFATFLKQQTKDIEIQIITTPQTQKVFDLCVNQISESKPKLPFLQNLVNIIGTFGMYIYNFSASFLDFVNFVGMSFYFLSLSLFKREVRISPLLYHINESGFKALPVSLLTAFIVGFAIALQGAVQLEALGAPLLSVETTAKLSLREMGPFILALVIAGRSASSFTAQIGVMQITEEIDAMKTMNFNPIAFLVIPRLFALMIAMPLLVFLADAFSLIGGMIAVYVQLGIDFQTYIGRFYETVEWSHFWLGIIKAPFFGAAIALVGCFRGFCIKGDSQELGRITTISVVNALFWIIAIDAIFSFLTARLGI</sequence>
<dbReference type="InterPro" id="IPR030802">
    <property type="entry name" value="Permease_MalE"/>
</dbReference>
<feature type="transmembrane region" description="Helical" evidence="1">
    <location>
        <begin position="317"/>
        <end position="340"/>
    </location>
</feature>
<dbReference type="AlphaFoldDB" id="A0A2X3B2D5"/>
<dbReference type="InterPro" id="IPR003453">
    <property type="entry name" value="ABC_MlaE_roteobac"/>
</dbReference>
<dbReference type="Pfam" id="PF02405">
    <property type="entry name" value="MlaE"/>
    <property type="match status" value="1"/>
</dbReference>
<feature type="transmembrane region" description="Helical" evidence="1">
    <location>
        <begin position="174"/>
        <end position="195"/>
    </location>
</feature>
<proteinExistence type="inferred from homology"/>
<evidence type="ECO:0000313" key="3">
    <source>
        <dbReference type="Proteomes" id="UP000250166"/>
    </source>
</evidence>